<reference evidence="1 2" key="1">
    <citation type="submission" date="2020-03" db="EMBL/GenBank/DDBJ databases">
        <title>Weissella sp. nov., isolated from Cybister lewisianus.</title>
        <authorList>
            <person name="Hyun D.-W."/>
            <person name="Bae J.-W."/>
        </authorList>
    </citation>
    <scope>NUCLEOTIDE SEQUENCE [LARGE SCALE GENOMIC DNA]</scope>
    <source>
        <strain evidence="1 2">HDW19</strain>
    </source>
</reference>
<dbReference type="EMBL" id="CP049888">
    <property type="protein sequence ID" value="QIL49937.1"/>
    <property type="molecule type" value="Genomic_DNA"/>
</dbReference>
<proteinExistence type="predicted"/>
<dbReference type="RefSeq" id="WP_166009052.1">
    <property type="nucleotide sequence ID" value="NZ_CP049888.1"/>
</dbReference>
<dbReference type="Proteomes" id="UP000500741">
    <property type="component" value="Chromosome"/>
</dbReference>
<organism evidence="1 2">
    <name type="scientific">Weissella coleopterorum</name>
    <dbReference type="NCBI Taxonomy" id="2714949"/>
    <lineage>
        <taxon>Bacteria</taxon>
        <taxon>Bacillati</taxon>
        <taxon>Bacillota</taxon>
        <taxon>Bacilli</taxon>
        <taxon>Lactobacillales</taxon>
        <taxon>Lactobacillaceae</taxon>
        <taxon>Weissella</taxon>
    </lineage>
</organism>
<keyword evidence="2" id="KW-1185">Reference proteome</keyword>
<evidence type="ECO:0000313" key="2">
    <source>
        <dbReference type="Proteomes" id="UP000500741"/>
    </source>
</evidence>
<sequence length="138" mass="16319">MSSTVETLEESMVLVSKLRSLTKDIDISTDESLEDLVELEGLIKRQNELLINLRRDDLAYIQKCRQKDDTIHRLNELTLADLKYRTVDMESELLIIDTLIDDLDKLGFPSDVVIYKQHREHYVRDRQLYQRLRDRGLI</sequence>
<accession>A0A6G8AY54</accession>
<evidence type="ECO:0000313" key="1">
    <source>
        <dbReference type="EMBL" id="QIL49937.1"/>
    </source>
</evidence>
<gene>
    <name evidence="1" type="ORF">G7084_00505</name>
</gene>
<name>A0A6G8AY54_9LACO</name>
<dbReference type="KEGG" id="wco:G7084_00505"/>
<dbReference type="AlphaFoldDB" id="A0A6G8AY54"/>
<protein>
    <submittedName>
        <fullName evidence="1">Uncharacterized protein</fullName>
    </submittedName>
</protein>